<evidence type="ECO:0000259" key="2">
    <source>
        <dbReference type="Pfam" id="PF00892"/>
    </source>
</evidence>
<feature type="transmembrane region" description="Helical" evidence="1">
    <location>
        <begin position="190"/>
        <end position="209"/>
    </location>
</feature>
<sequence length="312" mass="33289">MASLEGKARYRIDTDNTGAGIGIMILTTATFAASDSTVKVIGDAVPLLALLWVRYLFQMIVLGVWQARRGAFGLFRTGSVKLQVVRAVLLLTNSACTFAGLRHLPLPVTTSLAMLAPLISTLLAALVLKDDVPRSKWAMVVLGFIGMLLVVRPGGSQFSWTVAYPIGSALTFACFQVVSSHLSRVDDAITTNFLTALVATVVLCVLVWMDQAEMLPALAQVRAGSWLLVVFMATMATLGQALMLQALKRASLSILTPFSYGQLAFAALFSWLLFGQVPDTWMAIGMGVIAASGIGTVLLHGRKPSPAVSTEI</sequence>
<name>A0A158HAE7_CABCO</name>
<gene>
    <name evidence="3" type="ORF">AWB70_03100</name>
</gene>
<dbReference type="GO" id="GO:0016020">
    <property type="term" value="C:membrane"/>
    <property type="evidence" value="ECO:0007669"/>
    <property type="project" value="InterPro"/>
</dbReference>
<dbReference type="Proteomes" id="UP000054740">
    <property type="component" value="Unassembled WGS sequence"/>
</dbReference>
<dbReference type="InterPro" id="IPR000620">
    <property type="entry name" value="EamA_dom"/>
</dbReference>
<dbReference type="PANTHER" id="PTHR22911">
    <property type="entry name" value="ACYL-MALONYL CONDENSING ENZYME-RELATED"/>
    <property type="match status" value="1"/>
</dbReference>
<dbReference type="EMBL" id="FCNY02000007">
    <property type="protein sequence ID" value="SAL41117.1"/>
    <property type="molecule type" value="Genomic_DNA"/>
</dbReference>
<feature type="domain" description="EamA" evidence="2">
    <location>
        <begin position="20"/>
        <end position="151"/>
    </location>
</feature>
<protein>
    <submittedName>
        <fullName evidence="3">EamA-like transporter family protein</fullName>
    </submittedName>
</protein>
<dbReference type="SUPFAM" id="SSF103481">
    <property type="entry name" value="Multidrug resistance efflux transporter EmrE"/>
    <property type="match status" value="2"/>
</dbReference>
<proteinExistence type="predicted"/>
<dbReference type="InterPro" id="IPR037185">
    <property type="entry name" value="EmrE-like"/>
</dbReference>
<evidence type="ECO:0000313" key="3">
    <source>
        <dbReference type="EMBL" id="SAL41117.1"/>
    </source>
</evidence>
<feature type="transmembrane region" description="Helical" evidence="1">
    <location>
        <begin position="221"/>
        <end position="242"/>
    </location>
</feature>
<dbReference type="AlphaFoldDB" id="A0A158HAE7"/>
<feature type="transmembrane region" description="Helical" evidence="1">
    <location>
        <begin position="110"/>
        <end position="128"/>
    </location>
</feature>
<feature type="transmembrane region" description="Helical" evidence="1">
    <location>
        <begin position="158"/>
        <end position="178"/>
    </location>
</feature>
<reference evidence="4" key="1">
    <citation type="submission" date="2016-01" db="EMBL/GenBank/DDBJ databases">
        <authorList>
            <person name="Peeters C."/>
        </authorList>
    </citation>
    <scope>NUCLEOTIDE SEQUENCE [LARGE SCALE GENOMIC DNA]</scope>
</reference>
<feature type="transmembrane region" description="Helical" evidence="1">
    <location>
        <begin position="280"/>
        <end position="299"/>
    </location>
</feature>
<dbReference type="RefSeq" id="WP_053569096.1">
    <property type="nucleotide sequence ID" value="NZ_FCNY02000007.1"/>
</dbReference>
<feature type="transmembrane region" description="Helical" evidence="1">
    <location>
        <begin position="135"/>
        <end position="152"/>
    </location>
</feature>
<feature type="transmembrane region" description="Helical" evidence="1">
    <location>
        <begin position="44"/>
        <end position="64"/>
    </location>
</feature>
<accession>A0A158HAE7</accession>
<keyword evidence="1" id="KW-1133">Transmembrane helix</keyword>
<feature type="domain" description="EamA" evidence="2">
    <location>
        <begin position="162"/>
        <end position="292"/>
    </location>
</feature>
<organism evidence="3 4">
    <name type="scientific">Caballeronia cordobensis</name>
    <name type="common">Burkholderia cordobensis</name>
    <dbReference type="NCBI Taxonomy" id="1353886"/>
    <lineage>
        <taxon>Bacteria</taxon>
        <taxon>Pseudomonadati</taxon>
        <taxon>Pseudomonadota</taxon>
        <taxon>Betaproteobacteria</taxon>
        <taxon>Burkholderiales</taxon>
        <taxon>Burkholderiaceae</taxon>
        <taxon>Caballeronia</taxon>
    </lineage>
</organism>
<evidence type="ECO:0000256" key="1">
    <source>
        <dbReference type="SAM" id="Phobius"/>
    </source>
</evidence>
<keyword evidence="1" id="KW-0812">Transmembrane</keyword>
<keyword evidence="1" id="KW-0472">Membrane</keyword>
<feature type="transmembrane region" description="Helical" evidence="1">
    <location>
        <begin position="12"/>
        <end position="32"/>
    </location>
</feature>
<feature type="transmembrane region" description="Helical" evidence="1">
    <location>
        <begin position="84"/>
        <end position="104"/>
    </location>
</feature>
<feature type="transmembrane region" description="Helical" evidence="1">
    <location>
        <begin position="254"/>
        <end position="274"/>
    </location>
</feature>
<dbReference type="PANTHER" id="PTHR22911:SF103">
    <property type="entry name" value="BLR2811 PROTEIN"/>
    <property type="match status" value="1"/>
</dbReference>
<dbReference type="Pfam" id="PF00892">
    <property type="entry name" value="EamA"/>
    <property type="match status" value="2"/>
</dbReference>
<keyword evidence="4" id="KW-1185">Reference proteome</keyword>
<evidence type="ECO:0000313" key="4">
    <source>
        <dbReference type="Proteomes" id="UP000054740"/>
    </source>
</evidence>